<evidence type="ECO:0000313" key="4">
    <source>
        <dbReference type="Proteomes" id="UP001054857"/>
    </source>
</evidence>
<accession>A0AAD3HGC4</accession>
<dbReference type="InterPro" id="IPR011009">
    <property type="entry name" value="Kinase-like_dom_sf"/>
</dbReference>
<dbReference type="Pfam" id="PF07714">
    <property type="entry name" value="PK_Tyr_Ser-Thr"/>
    <property type="match status" value="1"/>
</dbReference>
<reference evidence="3 4" key="1">
    <citation type="journal article" date="2021" name="Sci. Rep.">
        <title>Genome sequencing of the multicellular alga Astrephomene provides insights into convergent evolution of germ-soma differentiation.</title>
        <authorList>
            <person name="Yamashita S."/>
            <person name="Yamamoto K."/>
            <person name="Matsuzaki R."/>
            <person name="Suzuki S."/>
            <person name="Yamaguchi H."/>
            <person name="Hirooka S."/>
            <person name="Minakuchi Y."/>
            <person name="Miyagishima S."/>
            <person name="Kawachi M."/>
            <person name="Toyoda A."/>
            <person name="Nozaki H."/>
        </authorList>
    </citation>
    <scope>NUCLEOTIDE SEQUENCE [LARGE SCALE GENOMIC DNA]</scope>
    <source>
        <strain evidence="3 4">NIES-4017</strain>
    </source>
</reference>
<comment type="caution">
    <text evidence="3">The sequence shown here is derived from an EMBL/GenBank/DDBJ whole genome shotgun (WGS) entry which is preliminary data.</text>
</comment>
<feature type="domain" description="Protein kinase" evidence="2">
    <location>
        <begin position="1"/>
        <end position="115"/>
    </location>
</feature>
<dbReference type="PROSITE" id="PS50011">
    <property type="entry name" value="PROTEIN_KINASE_DOM"/>
    <property type="match status" value="1"/>
</dbReference>
<dbReference type="GO" id="GO:0005524">
    <property type="term" value="F:ATP binding"/>
    <property type="evidence" value="ECO:0007669"/>
    <property type="project" value="InterPro"/>
</dbReference>
<sequence length="115" mass="12252">TSYLLLSQQHSSPGGWPLEEEEEEAAAAAAAAGAAFASAAGTSQHSVENGDSMLKDAKPWMRNADGAGTVTHLAPECFVQGSKLDQSVDVYAFGIVMWEVFTRKPPYAEFAPDFE</sequence>
<feature type="non-terminal residue" evidence="3">
    <location>
        <position position="1"/>
    </location>
</feature>
<name>A0AAD3HGC4_9CHLO</name>
<protein>
    <recommendedName>
        <fullName evidence="2">Protein kinase domain-containing protein</fullName>
    </recommendedName>
</protein>
<dbReference type="EMBL" id="BMAR01000001">
    <property type="protein sequence ID" value="GFR40324.1"/>
    <property type="molecule type" value="Genomic_DNA"/>
</dbReference>
<dbReference type="InterPro" id="IPR050167">
    <property type="entry name" value="Ser_Thr_protein_kinase"/>
</dbReference>
<organism evidence="3 4">
    <name type="scientific">Astrephomene gubernaculifera</name>
    <dbReference type="NCBI Taxonomy" id="47775"/>
    <lineage>
        <taxon>Eukaryota</taxon>
        <taxon>Viridiplantae</taxon>
        <taxon>Chlorophyta</taxon>
        <taxon>core chlorophytes</taxon>
        <taxon>Chlorophyceae</taxon>
        <taxon>CS clade</taxon>
        <taxon>Chlamydomonadales</taxon>
        <taxon>Astrephomenaceae</taxon>
        <taxon>Astrephomene</taxon>
    </lineage>
</organism>
<keyword evidence="4" id="KW-1185">Reference proteome</keyword>
<feature type="compositionally biased region" description="Polar residues" evidence="1">
    <location>
        <begin position="1"/>
        <end position="12"/>
    </location>
</feature>
<evidence type="ECO:0000256" key="1">
    <source>
        <dbReference type="SAM" id="MobiDB-lite"/>
    </source>
</evidence>
<evidence type="ECO:0000313" key="3">
    <source>
        <dbReference type="EMBL" id="GFR40324.1"/>
    </source>
</evidence>
<dbReference type="InterPro" id="IPR000719">
    <property type="entry name" value="Prot_kinase_dom"/>
</dbReference>
<evidence type="ECO:0000259" key="2">
    <source>
        <dbReference type="PROSITE" id="PS50011"/>
    </source>
</evidence>
<feature type="non-terminal residue" evidence="3">
    <location>
        <position position="115"/>
    </location>
</feature>
<dbReference type="InterPro" id="IPR001245">
    <property type="entry name" value="Ser-Thr/Tyr_kinase_cat_dom"/>
</dbReference>
<proteinExistence type="predicted"/>
<dbReference type="Gene3D" id="1.10.510.10">
    <property type="entry name" value="Transferase(Phosphotransferase) domain 1"/>
    <property type="match status" value="1"/>
</dbReference>
<gene>
    <name evidence="3" type="ORF">Agub_g862</name>
</gene>
<feature type="region of interest" description="Disordered" evidence="1">
    <location>
        <begin position="1"/>
        <end position="29"/>
    </location>
</feature>
<dbReference type="AlphaFoldDB" id="A0AAD3HGC4"/>
<dbReference type="GO" id="GO:0007165">
    <property type="term" value="P:signal transduction"/>
    <property type="evidence" value="ECO:0007669"/>
    <property type="project" value="TreeGrafter"/>
</dbReference>
<dbReference type="PANTHER" id="PTHR23257">
    <property type="entry name" value="SERINE-THREONINE PROTEIN KINASE"/>
    <property type="match status" value="1"/>
</dbReference>
<dbReference type="GO" id="GO:0005737">
    <property type="term" value="C:cytoplasm"/>
    <property type="evidence" value="ECO:0007669"/>
    <property type="project" value="TreeGrafter"/>
</dbReference>
<dbReference type="Proteomes" id="UP001054857">
    <property type="component" value="Unassembled WGS sequence"/>
</dbReference>
<dbReference type="SUPFAM" id="SSF56112">
    <property type="entry name" value="Protein kinase-like (PK-like)"/>
    <property type="match status" value="1"/>
</dbReference>
<dbReference type="GO" id="GO:0004672">
    <property type="term" value="F:protein kinase activity"/>
    <property type="evidence" value="ECO:0007669"/>
    <property type="project" value="InterPro"/>
</dbReference>
<dbReference type="PANTHER" id="PTHR23257:SF958">
    <property type="entry name" value="SERINE_THREONINE-PROTEIN KINASE WNK4"/>
    <property type="match status" value="1"/>
</dbReference>